<keyword evidence="1" id="KW-0812">Transmembrane</keyword>
<accession>A0A7W6JQ57</accession>
<reference evidence="2 3" key="1">
    <citation type="submission" date="2020-08" db="EMBL/GenBank/DDBJ databases">
        <title>Genomic Encyclopedia of Type Strains, Phase IV (KMG-IV): sequencing the most valuable type-strain genomes for metagenomic binning, comparative biology and taxonomic classification.</title>
        <authorList>
            <person name="Goeker M."/>
        </authorList>
    </citation>
    <scope>NUCLEOTIDE SEQUENCE [LARGE SCALE GENOMIC DNA]</scope>
    <source>
        <strain evidence="2 3">DSM 101806</strain>
    </source>
</reference>
<gene>
    <name evidence="2" type="ORF">GGR46_001029</name>
</gene>
<name>A0A7W6JQ57_9SPHN</name>
<proteinExistence type="predicted"/>
<sequence>MGYVVLFLAGALLCNAIPHLAAGLRGEPFPTPFARPRGVGHSSPLMNFYWGTANLLIGISSLLSYSLHDYGVWPVIGGWLALGSYIAWHFGKVRR</sequence>
<organism evidence="2 3">
    <name type="scientific">Sphingomonas kyeonggiensis</name>
    <dbReference type="NCBI Taxonomy" id="1268553"/>
    <lineage>
        <taxon>Bacteria</taxon>
        <taxon>Pseudomonadati</taxon>
        <taxon>Pseudomonadota</taxon>
        <taxon>Alphaproteobacteria</taxon>
        <taxon>Sphingomonadales</taxon>
        <taxon>Sphingomonadaceae</taxon>
        <taxon>Sphingomonas</taxon>
    </lineage>
</organism>
<keyword evidence="1" id="KW-0472">Membrane</keyword>
<dbReference type="RefSeq" id="WP_183995177.1">
    <property type="nucleotide sequence ID" value="NZ_JACIEH010000001.1"/>
</dbReference>
<evidence type="ECO:0000256" key="1">
    <source>
        <dbReference type="SAM" id="Phobius"/>
    </source>
</evidence>
<dbReference type="EMBL" id="JACIEH010000001">
    <property type="protein sequence ID" value="MBB4097496.1"/>
    <property type="molecule type" value="Genomic_DNA"/>
</dbReference>
<keyword evidence="1" id="KW-1133">Transmembrane helix</keyword>
<feature type="transmembrane region" description="Helical" evidence="1">
    <location>
        <begin position="72"/>
        <end position="91"/>
    </location>
</feature>
<protein>
    <submittedName>
        <fullName evidence="2">Uncharacterized protein</fullName>
    </submittedName>
</protein>
<evidence type="ECO:0000313" key="2">
    <source>
        <dbReference type="EMBL" id="MBB4097496.1"/>
    </source>
</evidence>
<keyword evidence="3" id="KW-1185">Reference proteome</keyword>
<comment type="caution">
    <text evidence="2">The sequence shown here is derived from an EMBL/GenBank/DDBJ whole genome shotgun (WGS) entry which is preliminary data.</text>
</comment>
<evidence type="ECO:0000313" key="3">
    <source>
        <dbReference type="Proteomes" id="UP000557392"/>
    </source>
</evidence>
<dbReference type="AlphaFoldDB" id="A0A7W6JQ57"/>
<dbReference type="Proteomes" id="UP000557392">
    <property type="component" value="Unassembled WGS sequence"/>
</dbReference>